<sequence length="77" mass="9036">MEQELQDLQTQHNNYPWDLSLKDHELRRLEAERDATNQGAFVARREKAGLRRAYLQDSPRRCHRIGAAILSDFVLNC</sequence>
<organism evidence="1 2">
    <name type="scientific">Lithospermum erythrorhizon</name>
    <name type="common">Purple gromwell</name>
    <name type="synonym">Lithospermum officinale var. erythrorhizon</name>
    <dbReference type="NCBI Taxonomy" id="34254"/>
    <lineage>
        <taxon>Eukaryota</taxon>
        <taxon>Viridiplantae</taxon>
        <taxon>Streptophyta</taxon>
        <taxon>Embryophyta</taxon>
        <taxon>Tracheophyta</taxon>
        <taxon>Spermatophyta</taxon>
        <taxon>Magnoliopsida</taxon>
        <taxon>eudicotyledons</taxon>
        <taxon>Gunneridae</taxon>
        <taxon>Pentapetalae</taxon>
        <taxon>asterids</taxon>
        <taxon>lamiids</taxon>
        <taxon>Boraginales</taxon>
        <taxon>Boraginaceae</taxon>
        <taxon>Boraginoideae</taxon>
        <taxon>Lithospermeae</taxon>
        <taxon>Lithospermum</taxon>
    </lineage>
</organism>
<dbReference type="EMBL" id="BAABME010007414">
    <property type="protein sequence ID" value="GAA0170811.1"/>
    <property type="molecule type" value="Genomic_DNA"/>
</dbReference>
<proteinExistence type="predicted"/>
<dbReference type="Proteomes" id="UP001454036">
    <property type="component" value="Unassembled WGS sequence"/>
</dbReference>
<gene>
    <name evidence="1" type="ORF">LIER_24992</name>
</gene>
<accession>A0AAV3R6E8</accession>
<evidence type="ECO:0000313" key="2">
    <source>
        <dbReference type="Proteomes" id="UP001454036"/>
    </source>
</evidence>
<name>A0AAV3R6E8_LITER</name>
<evidence type="ECO:0000313" key="1">
    <source>
        <dbReference type="EMBL" id="GAA0170811.1"/>
    </source>
</evidence>
<protein>
    <submittedName>
        <fullName evidence="1">Uncharacterized protein</fullName>
    </submittedName>
</protein>
<keyword evidence="2" id="KW-1185">Reference proteome</keyword>
<dbReference type="AlphaFoldDB" id="A0AAV3R6E8"/>
<reference evidence="1 2" key="1">
    <citation type="submission" date="2024-01" db="EMBL/GenBank/DDBJ databases">
        <title>The complete chloroplast genome sequence of Lithospermum erythrorhizon: insights into the phylogenetic relationship among Boraginaceae species and the maternal lineages of purple gromwells.</title>
        <authorList>
            <person name="Okada T."/>
            <person name="Watanabe K."/>
        </authorList>
    </citation>
    <scope>NUCLEOTIDE SEQUENCE [LARGE SCALE GENOMIC DNA]</scope>
</reference>
<comment type="caution">
    <text evidence="1">The sequence shown here is derived from an EMBL/GenBank/DDBJ whole genome shotgun (WGS) entry which is preliminary data.</text>
</comment>